<feature type="transmembrane region" description="Helical" evidence="9">
    <location>
        <begin position="317"/>
        <end position="341"/>
    </location>
</feature>
<dbReference type="InterPro" id="IPR002293">
    <property type="entry name" value="AA/rel_permease1"/>
</dbReference>
<dbReference type="EMBL" id="JAGTXO010000024">
    <property type="protein sequence ID" value="KAG8461753.1"/>
    <property type="molecule type" value="Genomic_DNA"/>
</dbReference>
<feature type="transmembrane region" description="Helical" evidence="9">
    <location>
        <begin position="502"/>
        <end position="520"/>
    </location>
</feature>
<dbReference type="GO" id="GO:0005886">
    <property type="term" value="C:plasma membrane"/>
    <property type="evidence" value="ECO:0007669"/>
    <property type="project" value="UniProtKB-SubCell"/>
</dbReference>
<proteinExistence type="inferred from homology"/>
<feature type="transmembrane region" description="Helical" evidence="9">
    <location>
        <begin position="235"/>
        <end position="255"/>
    </location>
</feature>
<feature type="region of interest" description="Disordered" evidence="8">
    <location>
        <begin position="70"/>
        <end position="89"/>
    </location>
</feature>
<keyword evidence="4 9" id="KW-0812">Transmembrane</keyword>
<dbReference type="AlphaFoldDB" id="A0A8J6CBR3"/>
<dbReference type="Pfam" id="PF13520">
    <property type="entry name" value="AA_permease_2"/>
    <property type="match status" value="1"/>
</dbReference>
<keyword evidence="3" id="KW-1003">Cell membrane</keyword>
<evidence type="ECO:0000256" key="4">
    <source>
        <dbReference type="ARBA" id="ARBA00022692"/>
    </source>
</evidence>
<evidence type="ECO:0000256" key="3">
    <source>
        <dbReference type="ARBA" id="ARBA00022475"/>
    </source>
</evidence>
<name>A0A8J6CBR3_DIALT</name>
<keyword evidence="6 9" id="KW-0472">Membrane</keyword>
<dbReference type="Proteomes" id="UP000751190">
    <property type="component" value="Unassembled WGS sequence"/>
</dbReference>
<evidence type="ECO:0000256" key="1">
    <source>
        <dbReference type="ARBA" id="ARBA00004651"/>
    </source>
</evidence>
<reference evidence="10" key="1">
    <citation type="submission" date="2021-05" db="EMBL/GenBank/DDBJ databases">
        <title>The genome of the haptophyte Pavlova lutheri (Diacronema luteri, Pavlovales) - a model for lipid biosynthesis in eukaryotic algae.</title>
        <authorList>
            <person name="Hulatt C.J."/>
            <person name="Posewitz M.C."/>
        </authorList>
    </citation>
    <scope>NUCLEOTIDE SEQUENCE</scope>
    <source>
        <strain evidence="10">NIVA-4/92</strain>
    </source>
</reference>
<comment type="similarity">
    <text evidence="7">Belongs to the amino acid-polyamine-organocation (APC) superfamily. Polyamine:cation symporter (PHS) (TC 2.A.3.12) family.</text>
</comment>
<feature type="transmembrane region" description="Helical" evidence="9">
    <location>
        <begin position="436"/>
        <end position="457"/>
    </location>
</feature>
<dbReference type="OrthoDB" id="5982228at2759"/>
<accession>A0A8J6CBR3</accession>
<evidence type="ECO:0000256" key="8">
    <source>
        <dbReference type="SAM" id="MobiDB-lite"/>
    </source>
</evidence>
<dbReference type="GO" id="GO:0015203">
    <property type="term" value="F:polyamine transmembrane transporter activity"/>
    <property type="evidence" value="ECO:0007669"/>
    <property type="project" value="UniProtKB-ARBA"/>
</dbReference>
<protein>
    <submittedName>
        <fullName evidence="10">Uncharacterized protein</fullName>
    </submittedName>
</protein>
<feature type="transmembrane region" description="Helical" evidence="9">
    <location>
        <begin position="361"/>
        <end position="384"/>
    </location>
</feature>
<evidence type="ECO:0000256" key="9">
    <source>
        <dbReference type="SAM" id="Phobius"/>
    </source>
</evidence>
<comment type="subcellular location">
    <subcellularLocation>
        <location evidence="1">Cell membrane</location>
        <topology evidence="1">Multi-pass membrane protein</topology>
    </subcellularLocation>
</comment>
<comment type="caution">
    <text evidence="10">The sequence shown here is derived from an EMBL/GenBank/DDBJ whole genome shotgun (WGS) entry which is preliminary data.</text>
</comment>
<keyword evidence="11" id="KW-1185">Reference proteome</keyword>
<organism evidence="10 11">
    <name type="scientific">Diacronema lutheri</name>
    <name type="common">Unicellular marine alga</name>
    <name type="synonym">Monochrysis lutheri</name>
    <dbReference type="NCBI Taxonomy" id="2081491"/>
    <lineage>
        <taxon>Eukaryota</taxon>
        <taxon>Haptista</taxon>
        <taxon>Haptophyta</taxon>
        <taxon>Pavlovophyceae</taxon>
        <taxon>Pavlovales</taxon>
        <taxon>Pavlovaceae</taxon>
        <taxon>Diacronema</taxon>
    </lineage>
</organism>
<dbReference type="PANTHER" id="PTHR45826">
    <property type="entry name" value="POLYAMINE TRANSPORTER PUT1"/>
    <property type="match status" value="1"/>
</dbReference>
<dbReference type="OMA" id="GIMFAYG"/>
<dbReference type="InterPro" id="IPR044566">
    <property type="entry name" value="RMV1-like"/>
</dbReference>
<keyword evidence="2" id="KW-0813">Transport</keyword>
<feature type="compositionally biased region" description="Basic and acidic residues" evidence="8">
    <location>
        <begin position="72"/>
        <end position="89"/>
    </location>
</feature>
<evidence type="ECO:0000256" key="6">
    <source>
        <dbReference type="ARBA" id="ARBA00023136"/>
    </source>
</evidence>
<evidence type="ECO:0000256" key="5">
    <source>
        <dbReference type="ARBA" id="ARBA00022989"/>
    </source>
</evidence>
<feature type="transmembrane region" description="Helical" evidence="9">
    <location>
        <begin position="208"/>
        <end position="229"/>
    </location>
</feature>
<keyword evidence="5 9" id="KW-1133">Transmembrane helix</keyword>
<sequence length="577" mass="59026">MRFSRLATDEEHAARGAAARVSALNGAPDGATPPRSAATTAAAAVAAAAAAALPPAAGACACAARAPTAATRVERRTSGEDASETVRSEPPRKLNMLQLVMITFFSVSGGPFGLESIVGTAGPRVSLIGLLVVPWVWALPQALMTAELATAIPEMGGYVVWVHRAFGEALGFQVGVWKAVESLLDLALYPVLLVSYAEAFLHVQMDALTRWTVSAGIIATVCVLNVLGAEMVGDYATVFGVVVLLPFAILVLLGAPSISASALLADPPAPPPGEEAEPIEWGVFFAILLWNTSGFDSAGTCAAEVAEPARSYLPAMVVTLALTLGMYLLPVAVGVSVTAAADGGFGAWRTGHFVEVGRLVGGPWLGGWIAAAGAVSAFALLTSLLCTSSRALAALAELGMAPAALGRLHPTYGTPHVAVLANGALTSCLVLLDFEVIAEMAMCLYCLAMSVELLALVRLRAAEPLLARPYRIPVSDTLGIRLFVAPPVALCLALVANSGPVPAALGVGVVGATGVVHACWSRRCGLASAGSSLRRWRDRGAYVAVQLAGAVGARAAELDAEAESLVASGGREDAAAR</sequence>
<evidence type="ECO:0000313" key="11">
    <source>
        <dbReference type="Proteomes" id="UP000751190"/>
    </source>
</evidence>
<evidence type="ECO:0000313" key="10">
    <source>
        <dbReference type="EMBL" id="KAG8461753.1"/>
    </source>
</evidence>
<evidence type="ECO:0000256" key="7">
    <source>
        <dbReference type="ARBA" id="ARBA00024041"/>
    </source>
</evidence>
<gene>
    <name evidence="10" type="ORF">KFE25_001371</name>
</gene>
<dbReference type="PANTHER" id="PTHR45826:SF2">
    <property type="entry name" value="AMINO ACID TRANSPORTER"/>
    <property type="match status" value="1"/>
</dbReference>
<dbReference type="Gene3D" id="1.20.1740.10">
    <property type="entry name" value="Amino acid/polyamine transporter I"/>
    <property type="match status" value="1"/>
</dbReference>
<evidence type="ECO:0000256" key="2">
    <source>
        <dbReference type="ARBA" id="ARBA00022448"/>
    </source>
</evidence>
<feature type="transmembrane region" description="Helical" evidence="9">
    <location>
        <begin position="478"/>
        <end position="496"/>
    </location>
</feature>